<protein>
    <recommendedName>
        <fullName evidence="2">histidine kinase</fullName>
        <ecNumber evidence="2">2.7.13.3</ecNumber>
    </recommendedName>
</protein>
<keyword evidence="4" id="KW-0418">Kinase</keyword>
<evidence type="ECO:0000256" key="6">
    <source>
        <dbReference type="SAM" id="MobiDB-lite"/>
    </source>
</evidence>
<evidence type="ECO:0000256" key="2">
    <source>
        <dbReference type="ARBA" id="ARBA00012438"/>
    </source>
</evidence>
<dbReference type="CDD" id="cd16917">
    <property type="entry name" value="HATPase_UhpB-NarQ-NarX-like"/>
    <property type="match status" value="1"/>
</dbReference>
<dbReference type="Proteomes" id="UP001501444">
    <property type="component" value="Unassembled WGS sequence"/>
</dbReference>
<dbReference type="Gene3D" id="3.30.565.10">
    <property type="entry name" value="Histidine kinase-like ATPase, C-terminal domain"/>
    <property type="match status" value="1"/>
</dbReference>
<dbReference type="InterPro" id="IPR036890">
    <property type="entry name" value="HATPase_C_sf"/>
</dbReference>
<keyword evidence="3" id="KW-0808">Transferase</keyword>
<dbReference type="SUPFAM" id="SSF55874">
    <property type="entry name" value="ATPase domain of HSP90 chaperone/DNA topoisomerase II/histidine kinase"/>
    <property type="match status" value="1"/>
</dbReference>
<feature type="region of interest" description="Disordered" evidence="6">
    <location>
        <begin position="101"/>
        <end position="128"/>
    </location>
</feature>
<dbReference type="InterPro" id="IPR003594">
    <property type="entry name" value="HATPase_dom"/>
</dbReference>
<accession>A0ABP5V5S4</accession>
<evidence type="ECO:0000313" key="8">
    <source>
        <dbReference type="EMBL" id="GAA2392540.1"/>
    </source>
</evidence>
<comment type="caution">
    <text evidence="8">The sequence shown here is derived from an EMBL/GenBank/DDBJ whole genome shotgun (WGS) entry which is preliminary data.</text>
</comment>
<evidence type="ECO:0000256" key="5">
    <source>
        <dbReference type="ARBA" id="ARBA00023012"/>
    </source>
</evidence>
<evidence type="ECO:0000256" key="4">
    <source>
        <dbReference type="ARBA" id="ARBA00022777"/>
    </source>
</evidence>
<keyword evidence="5" id="KW-0902">Two-component regulatory system</keyword>
<feature type="compositionally biased region" description="Basic and acidic residues" evidence="6">
    <location>
        <begin position="101"/>
        <end position="117"/>
    </location>
</feature>
<dbReference type="PANTHER" id="PTHR24421">
    <property type="entry name" value="NITRATE/NITRITE SENSOR PROTEIN NARX-RELATED"/>
    <property type="match status" value="1"/>
</dbReference>
<reference evidence="9" key="1">
    <citation type="journal article" date="2019" name="Int. J. Syst. Evol. Microbiol.">
        <title>The Global Catalogue of Microorganisms (GCM) 10K type strain sequencing project: providing services to taxonomists for standard genome sequencing and annotation.</title>
        <authorList>
            <consortium name="The Broad Institute Genomics Platform"/>
            <consortium name="The Broad Institute Genome Sequencing Center for Infectious Disease"/>
            <person name="Wu L."/>
            <person name="Ma J."/>
        </authorList>
    </citation>
    <scope>NUCLEOTIDE SEQUENCE [LARGE SCALE GENOMIC DNA]</scope>
    <source>
        <strain evidence="9">JCM 3272</strain>
    </source>
</reference>
<evidence type="ECO:0000256" key="1">
    <source>
        <dbReference type="ARBA" id="ARBA00000085"/>
    </source>
</evidence>
<dbReference type="SMART" id="SM00387">
    <property type="entry name" value="HATPase_c"/>
    <property type="match status" value="1"/>
</dbReference>
<evidence type="ECO:0000313" key="9">
    <source>
        <dbReference type="Proteomes" id="UP001501444"/>
    </source>
</evidence>
<feature type="domain" description="Histidine kinase/HSP90-like ATPase" evidence="7">
    <location>
        <begin position="156"/>
        <end position="246"/>
    </location>
</feature>
<evidence type="ECO:0000259" key="7">
    <source>
        <dbReference type="SMART" id="SM00387"/>
    </source>
</evidence>
<name>A0ABP5V5S4_9ACTN</name>
<dbReference type="Pfam" id="PF02518">
    <property type="entry name" value="HATPase_c"/>
    <property type="match status" value="1"/>
</dbReference>
<keyword evidence="9" id="KW-1185">Reference proteome</keyword>
<dbReference type="EC" id="2.7.13.3" evidence="2"/>
<sequence length="248" mass="26128">MDEPGCDRPRKVRRMGDGYTAWLSRRARGLFALAAVAVSLPMLLWAPAAGGAAGRAAAVVCIAVFDADPQRAREAVRRTEAAGRAALEELRSFLRTVREGDDRTVREGDDGDDRGARQDGGPQPTLDDLDRLAETVRAAGLEVDLDREGGGEVPLGVQLSAYRIVQETLTNALRHARAGRARVVVRISAAAVDVLVRDDGRGGVVSGGGHGIAGMRERAGLLGGTLRAEGLAGGGFEVEARLPYGERA</sequence>
<dbReference type="InterPro" id="IPR050482">
    <property type="entry name" value="Sensor_HK_TwoCompSys"/>
</dbReference>
<dbReference type="PANTHER" id="PTHR24421:SF10">
    <property type="entry name" value="NITRATE_NITRITE SENSOR PROTEIN NARQ"/>
    <property type="match status" value="1"/>
</dbReference>
<dbReference type="EMBL" id="BAAARV010000130">
    <property type="protein sequence ID" value="GAA2392540.1"/>
    <property type="molecule type" value="Genomic_DNA"/>
</dbReference>
<gene>
    <name evidence="8" type="ORF">GCM10010170_105310</name>
</gene>
<evidence type="ECO:0000256" key="3">
    <source>
        <dbReference type="ARBA" id="ARBA00022679"/>
    </source>
</evidence>
<organism evidence="8 9">
    <name type="scientific">Dactylosporangium salmoneum</name>
    <dbReference type="NCBI Taxonomy" id="53361"/>
    <lineage>
        <taxon>Bacteria</taxon>
        <taxon>Bacillati</taxon>
        <taxon>Actinomycetota</taxon>
        <taxon>Actinomycetes</taxon>
        <taxon>Micromonosporales</taxon>
        <taxon>Micromonosporaceae</taxon>
        <taxon>Dactylosporangium</taxon>
    </lineage>
</organism>
<proteinExistence type="predicted"/>
<comment type="catalytic activity">
    <reaction evidence="1">
        <text>ATP + protein L-histidine = ADP + protein N-phospho-L-histidine.</text>
        <dbReference type="EC" id="2.7.13.3"/>
    </reaction>
</comment>